<dbReference type="EMBL" id="JARRAG010000001">
    <property type="protein sequence ID" value="MDG3003106.1"/>
    <property type="molecule type" value="Genomic_DNA"/>
</dbReference>
<dbReference type="InterPro" id="IPR050855">
    <property type="entry name" value="NDM-1-like"/>
</dbReference>
<dbReference type="RefSeq" id="WP_277859463.1">
    <property type="nucleotide sequence ID" value="NZ_JARRAG010000001.1"/>
</dbReference>
<reference evidence="2 3" key="1">
    <citation type="submission" date="2023-03" db="EMBL/GenBank/DDBJ databases">
        <title>Paludisphaera mucosa sp. nov. a novel planctomycete from northern fen.</title>
        <authorList>
            <person name="Ivanova A."/>
        </authorList>
    </citation>
    <scope>NUCLEOTIDE SEQUENCE [LARGE SCALE GENOMIC DNA]</scope>
    <source>
        <strain evidence="2 3">Pla2</strain>
    </source>
</reference>
<keyword evidence="3" id="KW-1185">Reference proteome</keyword>
<dbReference type="Gene3D" id="3.60.15.10">
    <property type="entry name" value="Ribonuclease Z/Hydroxyacylglutathione hydrolase-like"/>
    <property type="match status" value="1"/>
</dbReference>
<dbReference type="SUPFAM" id="SSF56281">
    <property type="entry name" value="Metallo-hydrolase/oxidoreductase"/>
    <property type="match status" value="1"/>
</dbReference>
<dbReference type="CDD" id="cd07721">
    <property type="entry name" value="yflN-like_MBL-fold"/>
    <property type="match status" value="1"/>
</dbReference>
<proteinExistence type="predicted"/>
<accession>A0ABT6F691</accession>
<evidence type="ECO:0000313" key="3">
    <source>
        <dbReference type="Proteomes" id="UP001216907"/>
    </source>
</evidence>
<dbReference type="InterPro" id="IPR036866">
    <property type="entry name" value="RibonucZ/Hydroxyglut_hydro"/>
</dbReference>
<feature type="domain" description="Metallo-beta-lactamase" evidence="1">
    <location>
        <begin position="18"/>
        <end position="203"/>
    </location>
</feature>
<dbReference type="Proteomes" id="UP001216907">
    <property type="component" value="Unassembled WGS sequence"/>
</dbReference>
<evidence type="ECO:0000259" key="1">
    <source>
        <dbReference type="SMART" id="SM00849"/>
    </source>
</evidence>
<dbReference type="InterPro" id="IPR001279">
    <property type="entry name" value="Metallo-B-lactamas"/>
</dbReference>
<dbReference type="Pfam" id="PF00753">
    <property type="entry name" value="Lactamase_B"/>
    <property type="match status" value="1"/>
</dbReference>
<gene>
    <name evidence="2" type="ORF">PZE19_04945</name>
</gene>
<sequence length="222" mass="24536">MIRLADDLELLRGFPPYAFNVYLMGGVVVDAGTRFAMRRILRQLRGRRVEAHALTHAHPDHQGASHAICETLGVPLWCGEADADAAETEGLVMSRMPPHWLTRAVGPHWTGPSHPVARRLREGDVVGGFTVLETPGHTAGHVSFWRESDRVLLLGDVVANLNIYLGIPTLREPERIFSLDPAANRRSARRMAALEPRLIAFGHGPPLRDPGRFADFTGRLPD</sequence>
<comment type="caution">
    <text evidence="2">The sequence shown here is derived from an EMBL/GenBank/DDBJ whole genome shotgun (WGS) entry which is preliminary data.</text>
</comment>
<dbReference type="SMART" id="SM00849">
    <property type="entry name" value="Lactamase_B"/>
    <property type="match status" value="1"/>
</dbReference>
<dbReference type="PANTHER" id="PTHR42951">
    <property type="entry name" value="METALLO-BETA-LACTAMASE DOMAIN-CONTAINING"/>
    <property type="match status" value="1"/>
</dbReference>
<evidence type="ECO:0000313" key="2">
    <source>
        <dbReference type="EMBL" id="MDG3003106.1"/>
    </source>
</evidence>
<dbReference type="PANTHER" id="PTHR42951:SF17">
    <property type="entry name" value="METALLO-BETA-LACTAMASE DOMAIN-CONTAINING PROTEIN"/>
    <property type="match status" value="1"/>
</dbReference>
<protein>
    <submittedName>
        <fullName evidence="2">MBL fold metallo-hydrolase</fullName>
    </submittedName>
</protein>
<name>A0ABT6F691_9BACT</name>
<organism evidence="2 3">
    <name type="scientific">Paludisphaera mucosa</name>
    <dbReference type="NCBI Taxonomy" id="3030827"/>
    <lineage>
        <taxon>Bacteria</taxon>
        <taxon>Pseudomonadati</taxon>
        <taxon>Planctomycetota</taxon>
        <taxon>Planctomycetia</taxon>
        <taxon>Isosphaerales</taxon>
        <taxon>Isosphaeraceae</taxon>
        <taxon>Paludisphaera</taxon>
    </lineage>
</organism>